<dbReference type="AlphaFoldDB" id="A0A366LJ51"/>
<feature type="transmembrane region" description="Helical" evidence="1">
    <location>
        <begin position="96"/>
        <end position="117"/>
    </location>
</feature>
<evidence type="ECO:0000313" key="3">
    <source>
        <dbReference type="Proteomes" id="UP000253303"/>
    </source>
</evidence>
<feature type="transmembrane region" description="Helical" evidence="1">
    <location>
        <begin position="201"/>
        <end position="221"/>
    </location>
</feature>
<feature type="transmembrane region" description="Helical" evidence="1">
    <location>
        <begin position="241"/>
        <end position="260"/>
    </location>
</feature>
<dbReference type="EMBL" id="QMEY01000042">
    <property type="protein sequence ID" value="RBQ13916.1"/>
    <property type="molecule type" value="Genomic_DNA"/>
</dbReference>
<dbReference type="Proteomes" id="UP000253303">
    <property type="component" value="Unassembled WGS sequence"/>
</dbReference>
<sequence length="267" mass="28270">MATCSTHGRSCSRSLIPCSLVHAETAEVCREAWSAWRPRMPARAWFVTLAPTRLLLAAGVVAGIGMPAAIVADGVTRPGYSLWHHGASQLGTGPRWWLLTTTFVLGGLLLIAFAAGLRRVLHPGADGRWVPILLAVCGLSFIAAGVIPTDPALGYPPGQVSVVTVAGRVHGLIGLVLFACLSASAFVLARRLRLRSRTWGRFSRACGLLVIVLAVVAGSVYRLEVAGVLRQAPAGLLEHGALLVAFCWITVVGLRLNRVVDSARHPS</sequence>
<protein>
    <recommendedName>
        <fullName evidence="4">DUF998 domain-containing protein</fullName>
    </recommendedName>
</protein>
<evidence type="ECO:0000256" key="1">
    <source>
        <dbReference type="SAM" id="Phobius"/>
    </source>
</evidence>
<proteinExistence type="predicted"/>
<gene>
    <name evidence="2" type="ORF">DP939_43275</name>
</gene>
<keyword evidence="3" id="KW-1185">Reference proteome</keyword>
<evidence type="ECO:0008006" key="4">
    <source>
        <dbReference type="Google" id="ProtNLM"/>
    </source>
</evidence>
<reference evidence="2 3" key="1">
    <citation type="submission" date="2018-06" db="EMBL/GenBank/DDBJ databases">
        <title>Sphaerisporangium craniellae sp. nov., isolated from a marine sponge in the South China Sea.</title>
        <authorList>
            <person name="Li L."/>
        </authorList>
    </citation>
    <scope>NUCLEOTIDE SEQUENCE [LARGE SCALE GENOMIC DNA]</scope>
    <source>
        <strain evidence="2 3">LHW63015</strain>
    </source>
</reference>
<keyword evidence="1" id="KW-0812">Transmembrane</keyword>
<comment type="caution">
    <text evidence="2">The sequence shown here is derived from an EMBL/GenBank/DDBJ whole genome shotgun (WGS) entry which is preliminary data.</text>
</comment>
<keyword evidence="1" id="KW-0472">Membrane</keyword>
<name>A0A366LJ51_9ACTN</name>
<organism evidence="2 3">
    <name type="scientific">Spongiactinospora rosea</name>
    <dbReference type="NCBI Taxonomy" id="2248750"/>
    <lineage>
        <taxon>Bacteria</taxon>
        <taxon>Bacillati</taxon>
        <taxon>Actinomycetota</taxon>
        <taxon>Actinomycetes</taxon>
        <taxon>Streptosporangiales</taxon>
        <taxon>Streptosporangiaceae</taxon>
        <taxon>Spongiactinospora</taxon>
    </lineage>
</organism>
<dbReference type="Pfam" id="PF06197">
    <property type="entry name" value="DUF998"/>
    <property type="match status" value="1"/>
</dbReference>
<feature type="transmembrane region" description="Helical" evidence="1">
    <location>
        <begin position="54"/>
        <end position="76"/>
    </location>
</feature>
<accession>A0A366LJ51</accession>
<evidence type="ECO:0000313" key="2">
    <source>
        <dbReference type="EMBL" id="RBQ13916.1"/>
    </source>
</evidence>
<keyword evidence="1" id="KW-1133">Transmembrane helix</keyword>
<feature type="transmembrane region" description="Helical" evidence="1">
    <location>
        <begin position="169"/>
        <end position="189"/>
    </location>
</feature>
<dbReference type="InterPro" id="IPR009339">
    <property type="entry name" value="DUF998"/>
</dbReference>
<feature type="transmembrane region" description="Helical" evidence="1">
    <location>
        <begin position="129"/>
        <end position="149"/>
    </location>
</feature>